<feature type="transmembrane region" description="Helical" evidence="1">
    <location>
        <begin position="7"/>
        <end position="28"/>
    </location>
</feature>
<reference evidence="3" key="1">
    <citation type="journal article" date="2019" name="Int. J. Syst. Evol. Microbiol.">
        <title>The Global Catalogue of Microorganisms (GCM) 10K type strain sequencing project: providing services to taxonomists for standard genome sequencing and annotation.</title>
        <authorList>
            <consortium name="The Broad Institute Genomics Platform"/>
            <consortium name="The Broad Institute Genome Sequencing Center for Infectious Disease"/>
            <person name="Wu L."/>
            <person name="Ma J."/>
        </authorList>
    </citation>
    <scope>NUCLEOTIDE SEQUENCE [LARGE SCALE GENOMIC DNA]</scope>
    <source>
        <strain evidence="3">KCTC 42903</strain>
    </source>
</reference>
<organism evidence="2 3">
    <name type="scientific">Gelatiniphilus marinus</name>
    <dbReference type="NCBI Taxonomy" id="1759464"/>
    <lineage>
        <taxon>Bacteria</taxon>
        <taxon>Pseudomonadati</taxon>
        <taxon>Bacteroidota</taxon>
        <taxon>Flavobacteriia</taxon>
        <taxon>Flavobacteriales</taxon>
        <taxon>Flavobacteriaceae</taxon>
        <taxon>Gelatiniphilus</taxon>
    </lineage>
</organism>
<dbReference type="Pfam" id="PF13858">
    <property type="entry name" value="DUF4199"/>
    <property type="match status" value="1"/>
</dbReference>
<protein>
    <submittedName>
        <fullName evidence="2">DUF4199 domain-containing protein</fullName>
    </submittedName>
</protein>
<keyword evidence="3" id="KW-1185">Reference proteome</keyword>
<feature type="transmembrane region" description="Helical" evidence="1">
    <location>
        <begin position="34"/>
        <end position="52"/>
    </location>
</feature>
<keyword evidence="1" id="KW-0472">Membrane</keyword>
<dbReference type="RefSeq" id="WP_388015378.1">
    <property type="nucleotide sequence ID" value="NZ_JBHUDT010000002.1"/>
</dbReference>
<keyword evidence="1" id="KW-0812">Transmembrane</keyword>
<dbReference type="InterPro" id="IPR025250">
    <property type="entry name" value="DUF4199"/>
</dbReference>
<dbReference type="Proteomes" id="UP001597441">
    <property type="component" value="Unassembled WGS sequence"/>
</dbReference>
<gene>
    <name evidence="2" type="ORF">ACFSQS_05545</name>
</gene>
<feature type="transmembrane region" description="Helical" evidence="1">
    <location>
        <begin position="112"/>
        <end position="140"/>
    </location>
</feature>
<evidence type="ECO:0000256" key="1">
    <source>
        <dbReference type="SAM" id="Phobius"/>
    </source>
</evidence>
<evidence type="ECO:0000313" key="3">
    <source>
        <dbReference type="Proteomes" id="UP001597441"/>
    </source>
</evidence>
<evidence type="ECO:0000313" key="2">
    <source>
        <dbReference type="EMBL" id="MFD2534563.1"/>
    </source>
</evidence>
<feature type="transmembrane region" description="Helical" evidence="1">
    <location>
        <begin position="73"/>
        <end position="92"/>
    </location>
</feature>
<sequence length="150" mass="16656">MKTISLSVRFGLVTSAVLVAYFLILAMFDKQSNPFFSFFNAVITFFGIFEAIRLQKLKDPKSFSYGEGFKTGIVTGFSATAFFSVFFLFYATEINPDFLSNLLDTINGVFKVDIGIITFIVAIMGIATTVVSTLTVMQLFKNTGNNIQKQ</sequence>
<proteinExistence type="predicted"/>
<name>A0ABW5JQ06_9FLAO</name>
<accession>A0ABW5JQ06</accession>
<dbReference type="EMBL" id="JBHULK010000002">
    <property type="protein sequence ID" value="MFD2534563.1"/>
    <property type="molecule type" value="Genomic_DNA"/>
</dbReference>
<comment type="caution">
    <text evidence="2">The sequence shown here is derived from an EMBL/GenBank/DDBJ whole genome shotgun (WGS) entry which is preliminary data.</text>
</comment>
<keyword evidence="1" id="KW-1133">Transmembrane helix</keyword>